<dbReference type="GO" id="GO:0110051">
    <property type="term" value="P:metabolite repair"/>
    <property type="evidence" value="ECO:0007669"/>
    <property type="project" value="TreeGrafter"/>
</dbReference>
<comment type="subunit">
    <text evidence="17">Homotetramer.</text>
</comment>
<evidence type="ECO:0000256" key="7">
    <source>
        <dbReference type="ARBA" id="ARBA00022840"/>
    </source>
</evidence>
<dbReference type="PANTHER" id="PTHR12592">
    <property type="entry name" value="ATP-DEPENDENT (S)-NAD(P)H-HYDRATE DEHYDRATASE FAMILY MEMBER"/>
    <property type="match status" value="1"/>
</dbReference>
<comment type="function">
    <text evidence="17">Catalyzes the dehydration of the S-form of NAD(P)HX at the expense of ADP, which is converted to AMP. Together with NAD(P)HX epimerase, which catalyzes the epimerization of the S- and R-forms, the enzyme allows the repair of both epimers of NAD(P)HX, a damaged form of NAD(P)H that is a result of enzymatic or heat-dependent hydration.</text>
</comment>
<comment type="caution">
    <text evidence="22">The sequence shown here is derived from an EMBL/GenBank/DDBJ whole genome shotgun (WGS) entry which is preliminary data.</text>
</comment>
<name>A0A0T5XCH6_9BACT</name>
<evidence type="ECO:0000256" key="11">
    <source>
        <dbReference type="ARBA" id="ARBA00023235"/>
    </source>
</evidence>
<keyword evidence="7 17" id="KW-0067">ATP-binding</keyword>
<evidence type="ECO:0000256" key="19">
    <source>
        <dbReference type="PIRNR" id="PIRNR017184"/>
    </source>
</evidence>
<organism evidence="22 23">
    <name type="scientific">Acetomicrobium hydrogeniformans ATCC BAA-1850</name>
    <dbReference type="NCBI Taxonomy" id="592015"/>
    <lineage>
        <taxon>Bacteria</taxon>
        <taxon>Thermotogati</taxon>
        <taxon>Synergistota</taxon>
        <taxon>Synergistia</taxon>
        <taxon>Synergistales</taxon>
        <taxon>Acetomicrobiaceae</taxon>
        <taxon>Acetomicrobium</taxon>
    </lineage>
</organism>
<dbReference type="Gene3D" id="3.40.50.10260">
    <property type="entry name" value="YjeF N-terminal domain"/>
    <property type="match status" value="1"/>
</dbReference>
<comment type="cofactor">
    <cofactor evidence="18 19">
        <name>K(+)</name>
        <dbReference type="ChEBI" id="CHEBI:29103"/>
    </cofactor>
    <text evidence="18 19">Binds 1 potassium ion per subunit.</text>
</comment>
<keyword evidence="10 17" id="KW-0520">NAD</keyword>
<comment type="function">
    <text evidence="18">Catalyzes the epimerization of the S- and R-forms of NAD(P)HX, a damaged form of NAD(P)H that is a result of enzymatic or heat-dependent hydration. This is a prerequisite for the S-specific NAD(P)H-hydrate dehydratase to allow the repair of both epimers of NAD(P)HX.</text>
</comment>
<dbReference type="GO" id="GO:0052855">
    <property type="term" value="F:ADP-dependent NAD(P)H-hydrate dehydratase activity"/>
    <property type="evidence" value="ECO:0007669"/>
    <property type="project" value="UniProtKB-UniRule"/>
</dbReference>
<evidence type="ECO:0000256" key="17">
    <source>
        <dbReference type="HAMAP-Rule" id="MF_01965"/>
    </source>
</evidence>
<dbReference type="InterPro" id="IPR029056">
    <property type="entry name" value="Ribokinase-like"/>
</dbReference>
<dbReference type="InterPro" id="IPR030677">
    <property type="entry name" value="Nnr"/>
</dbReference>
<evidence type="ECO:0000256" key="12">
    <source>
        <dbReference type="ARBA" id="ARBA00023239"/>
    </source>
</evidence>
<dbReference type="EC" id="5.1.99.6" evidence="19"/>
<keyword evidence="11 18" id="KW-0413">Isomerase</keyword>
<dbReference type="EMBL" id="ACJX03000001">
    <property type="protein sequence ID" value="KRT36048.1"/>
    <property type="molecule type" value="Genomic_DNA"/>
</dbReference>
<gene>
    <name evidence="17" type="primary">nnrD</name>
    <name evidence="18" type="synonym">nnrE</name>
    <name evidence="22" type="ORF">HMPREF1705_03316</name>
</gene>
<evidence type="ECO:0000259" key="21">
    <source>
        <dbReference type="PROSITE" id="PS51385"/>
    </source>
</evidence>
<comment type="caution">
    <text evidence="18">Lacks conserved residue(s) required for the propagation of feature annotation.</text>
</comment>
<comment type="cofactor">
    <cofactor evidence="17">
        <name>Mg(2+)</name>
        <dbReference type="ChEBI" id="CHEBI:18420"/>
    </cofactor>
</comment>
<dbReference type="PROSITE" id="PS51383">
    <property type="entry name" value="YJEF_C_3"/>
    <property type="match status" value="1"/>
</dbReference>
<reference evidence="23" key="1">
    <citation type="submission" date="2012-09" db="EMBL/GenBank/DDBJ databases">
        <authorList>
            <person name="Weinstock G."/>
            <person name="Sodergren E."/>
            <person name="Clifton S."/>
            <person name="Fulton L."/>
            <person name="Fulton B."/>
            <person name="Courtney L."/>
            <person name="Fronick C."/>
            <person name="Harrison M."/>
            <person name="Strong C."/>
            <person name="Farmer C."/>
            <person name="Delehaunty K."/>
            <person name="Markovic C."/>
            <person name="Hall O."/>
            <person name="Minx P."/>
            <person name="Tomlinson C."/>
            <person name="Mitreva M."/>
            <person name="Nelson J."/>
            <person name="Hou S."/>
            <person name="Wollam A."/>
            <person name="Pepin K.H."/>
            <person name="Johnson M."/>
            <person name="Bhonagiri V."/>
            <person name="Nash W.E."/>
            <person name="Suruliraj S."/>
            <person name="Warren W."/>
            <person name="Chinwalla A."/>
            <person name="Mardis E.R."/>
            <person name="Wilson R.K."/>
        </authorList>
    </citation>
    <scope>NUCLEOTIDE SEQUENCE [LARGE SCALE GENOMIC DNA]</scope>
    <source>
        <strain evidence="23">OS1</strain>
    </source>
</reference>
<dbReference type="InterPro" id="IPR036652">
    <property type="entry name" value="YjeF_N_dom_sf"/>
</dbReference>
<feature type="binding site" evidence="18">
    <location>
        <position position="163"/>
    </location>
    <ligand>
        <name>(6S)-NADPHX</name>
        <dbReference type="ChEBI" id="CHEBI:64076"/>
    </ligand>
</feature>
<dbReference type="NCBIfam" id="TIGR00197">
    <property type="entry name" value="yjeF_nterm"/>
    <property type="match status" value="1"/>
</dbReference>
<keyword evidence="9 18" id="KW-0630">Potassium</keyword>
<evidence type="ECO:0000256" key="9">
    <source>
        <dbReference type="ARBA" id="ARBA00022958"/>
    </source>
</evidence>
<dbReference type="Gene3D" id="3.40.1190.20">
    <property type="match status" value="1"/>
</dbReference>
<feature type="domain" description="YjeF N-terminal" evidence="21">
    <location>
        <begin position="10"/>
        <end position="220"/>
    </location>
</feature>
<feature type="binding site" evidence="18">
    <location>
        <begin position="135"/>
        <end position="141"/>
    </location>
    <ligand>
        <name>(6S)-NADPHX</name>
        <dbReference type="ChEBI" id="CHEBI:64076"/>
    </ligand>
</feature>
<evidence type="ECO:0000256" key="13">
    <source>
        <dbReference type="ARBA" id="ARBA00023268"/>
    </source>
</evidence>
<dbReference type="eggNOG" id="COG0063">
    <property type="taxonomic scope" value="Bacteria"/>
</dbReference>
<evidence type="ECO:0000256" key="2">
    <source>
        <dbReference type="ARBA" id="ARBA00000909"/>
    </source>
</evidence>
<keyword evidence="8 17" id="KW-0521">NADP</keyword>
<dbReference type="SUPFAM" id="SSF53613">
    <property type="entry name" value="Ribokinase-like"/>
    <property type="match status" value="1"/>
</dbReference>
<feature type="binding site" evidence="18">
    <location>
        <begin position="59"/>
        <end position="63"/>
    </location>
    <ligand>
        <name>(6S)-NADPHX</name>
        <dbReference type="ChEBI" id="CHEBI:64076"/>
    </ligand>
</feature>
<feature type="binding site" evidence="17">
    <location>
        <begin position="422"/>
        <end position="426"/>
    </location>
    <ligand>
        <name>AMP</name>
        <dbReference type="ChEBI" id="CHEBI:456215"/>
    </ligand>
</feature>
<evidence type="ECO:0000256" key="1">
    <source>
        <dbReference type="ARBA" id="ARBA00000013"/>
    </source>
</evidence>
<dbReference type="OrthoDB" id="9806925at2"/>
<dbReference type="CDD" id="cd01171">
    <property type="entry name" value="YXKO-related"/>
    <property type="match status" value="1"/>
</dbReference>
<dbReference type="SUPFAM" id="SSF64153">
    <property type="entry name" value="YjeF N-terminal domain-like"/>
    <property type="match status" value="1"/>
</dbReference>
<evidence type="ECO:0000256" key="3">
    <source>
        <dbReference type="ARBA" id="ARBA00006001"/>
    </source>
</evidence>
<comment type="function">
    <text evidence="14 19">Bifunctional enzyme that catalyzes the epimerization of the S- and R-forms of NAD(P)HX and the dehydration of the S-form of NAD(P)HX at the expense of ADP, which is converted to AMP. This allows the repair of both epimers of NAD(P)HX, a damaged form of NAD(P)H that is a result of enzymatic or heat-dependent hydration.</text>
</comment>
<evidence type="ECO:0000256" key="14">
    <source>
        <dbReference type="ARBA" id="ARBA00025153"/>
    </source>
</evidence>
<dbReference type="RefSeq" id="WP_057940911.1">
    <property type="nucleotide sequence ID" value="NZ_ACJX03000001.1"/>
</dbReference>
<dbReference type="PANTHER" id="PTHR12592:SF0">
    <property type="entry name" value="ATP-DEPENDENT (S)-NAD(P)H-HYDRATE DEHYDRATASE"/>
    <property type="match status" value="1"/>
</dbReference>
<dbReference type="NCBIfam" id="TIGR00196">
    <property type="entry name" value="yjeF_cterm"/>
    <property type="match status" value="1"/>
</dbReference>
<keyword evidence="23" id="KW-1185">Reference proteome</keyword>
<comment type="catalytic activity">
    <reaction evidence="1 18 19">
        <text>(6R)-NADHX = (6S)-NADHX</text>
        <dbReference type="Rhea" id="RHEA:32215"/>
        <dbReference type="ChEBI" id="CHEBI:64074"/>
        <dbReference type="ChEBI" id="CHEBI:64075"/>
        <dbReference type="EC" id="5.1.99.6"/>
    </reaction>
</comment>
<dbReference type="InterPro" id="IPR000631">
    <property type="entry name" value="CARKD"/>
</dbReference>
<feature type="domain" description="YjeF C-terminal" evidence="20">
    <location>
        <begin position="231"/>
        <end position="510"/>
    </location>
</feature>
<dbReference type="Pfam" id="PF03853">
    <property type="entry name" value="YjeF_N"/>
    <property type="match status" value="1"/>
</dbReference>
<keyword evidence="5 18" id="KW-0479">Metal-binding</keyword>
<dbReference type="GO" id="GO:0005524">
    <property type="term" value="F:ATP binding"/>
    <property type="evidence" value="ECO:0007669"/>
    <property type="project" value="UniProtKB-UniRule"/>
</dbReference>
<comment type="similarity">
    <text evidence="17">Belongs to the NnrD/CARKD family.</text>
</comment>
<dbReference type="GO" id="GO:0046496">
    <property type="term" value="P:nicotinamide nucleotide metabolic process"/>
    <property type="evidence" value="ECO:0007669"/>
    <property type="project" value="UniProtKB-UniRule"/>
</dbReference>
<feature type="binding site" evidence="17">
    <location>
        <position position="386"/>
    </location>
    <ligand>
        <name>(6S)-NADPHX</name>
        <dbReference type="ChEBI" id="CHEBI:64076"/>
    </ligand>
</feature>
<accession>A0A0T5XCH6</accession>
<dbReference type="AlphaFoldDB" id="A0A0T5XCH6"/>
<evidence type="ECO:0000256" key="5">
    <source>
        <dbReference type="ARBA" id="ARBA00022723"/>
    </source>
</evidence>
<evidence type="ECO:0000256" key="4">
    <source>
        <dbReference type="ARBA" id="ARBA00009524"/>
    </source>
</evidence>
<dbReference type="EC" id="4.2.1.136" evidence="19"/>
<feature type="binding site" evidence="17">
    <location>
        <position position="451"/>
    </location>
    <ligand>
        <name>(6S)-NADPHX</name>
        <dbReference type="ChEBI" id="CHEBI:64076"/>
    </ligand>
</feature>
<feature type="binding site" evidence="17">
    <location>
        <position position="450"/>
    </location>
    <ligand>
        <name>AMP</name>
        <dbReference type="ChEBI" id="CHEBI:456215"/>
    </ligand>
</feature>
<dbReference type="Proteomes" id="UP000005273">
    <property type="component" value="Unassembled WGS sequence"/>
</dbReference>
<keyword evidence="6 17" id="KW-0547">Nucleotide-binding</keyword>
<evidence type="ECO:0000313" key="22">
    <source>
        <dbReference type="EMBL" id="KRT36048.1"/>
    </source>
</evidence>
<dbReference type="HAMAP" id="MF_01965">
    <property type="entry name" value="NADHX_dehydratase"/>
    <property type="match status" value="1"/>
</dbReference>
<feature type="binding site" evidence="18">
    <location>
        <position position="131"/>
    </location>
    <ligand>
        <name>K(+)</name>
        <dbReference type="ChEBI" id="CHEBI:29103"/>
    </ligand>
</feature>
<dbReference type="Pfam" id="PF01256">
    <property type="entry name" value="Carb_kinase"/>
    <property type="match status" value="1"/>
</dbReference>
<evidence type="ECO:0000256" key="16">
    <source>
        <dbReference type="ARBA" id="ARBA00049209"/>
    </source>
</evidence>
<evidence type="ECO:0000256" key="10">
    <source>
        <dbReference type="ARBA" id="ARBA00023027"/>
    </source>
</evidence>
<comment type="similarity">
    <text evidence="4 19">In the C-terminal section; belongs to the NnrD/CARKD family.</text>
</comment>
<feature type="binding site" evidence="18">
    <location>
        <position position="60"/>
    </location>
    <ligand>
        <name>K(+)</name>
        <dbReference type="ChEBI" id="CHEBI:29103"/>
    </ligand>
</feature>
<dbReference type="GO" id="GO:0052856">
    <property type="term" value="F:NAD(P)HX epimerase activity"/>
    <property type="evidence" value="ECO:0007669"/>
    <property type="project" value="UniProtKB-UniRule"/>
</dbReference>
<evidence type="ECO:0000259" key="20">
    <source>
        <dbReference type="PROSITE" id="PS51383"/>
    </source>
</evidence>
<evidence type="ECO:0000313" key="23">
    <source>
        <dbReference type="Proteomes" id="UP000005273"/>
    </source>
</evidence>
<dbReference type="eggNOG" id="COG0062">
    <property type="taxonomic scope" value="Bacteria"/>
</dbReference>
<dbReference type="PIRSF" id="PIRSF017184">
    <property type="entry name" value="Nnr"/>
    <property type="match status" value="1"/>
</dbReference>
<evidence type="ECO:0000256" key="15">
    <source>
        <dbReference type="ARBA" id="ARBA00048238"/>
    </source>
</evidence>
<feature type="binding site" evidence="17">
    <location>
        <position position="266"/>
    </location>
    <ligand>
        <name>(6S)-NADPHX</name>
        <dbReference type="ChEBI" id="CHEBI:64076"/>
    </ligand>
</feature>
<dbReference type="InterPro" id="IPR004443">
    <property type="entry name" value="YjeF_N_dom"/>
</dbReference>
<proteinExistence type="inferred from homology"/>
<comment type="catalytic activity">
    <reaction evidence="16 17 19">
        <text>(6S)-NADPHX + ADP = AMP + phosphate + NADPH + H(+)</text>
        <dbReference type="Rhea" id="RHEA:32235"/>
        <dbReference type="ChEBI" id="CHEBI:15378"/>
        <dbReference type="ChEBI" id="CHEBI:43474"/>
        <dbReference type="ChEBI" id="CHEBI:57783"/>
        <dbReference type="ChEBI" id="CHEBI:64076"/>
        <dbReference type="ChEBI" id="CHEBI:456215"/>
        <dbReference type="ChEBI" id="CHEBI:456216"/>
        <dbReference type="EC" id="4.2.1.136"/>
    </reaction>
</comment>
<comment type="similarity">
    <text evidence="3 19">In the N-terminal section; belongs to the NnrE/AIBP family.</text>
</comment>
<feature type="binding site" evidence="17">
    <location>
        <position position="336"/>
    </location>
    <ligand>
        <name>(6S)-NADPHX</name>
        <dbReference type="ChEBI" id="CHEBI:64076"/>
    </ligand>
</feature>
<keyword evidence="12 17" id="KW-0456">Lyase</keyword>
<evidence type="ECO:0000256" key="6">
    <source>
        <dbReference type="ARBA" id="ARBA00022741"/>
    </source>
</evidence>
<dbReference type="HAMAP" id="MF_01966">
    <property type="entry name" value="NADHX_epimerase"/>
    <property type="match status" value="1"/>
</dbReference>
<comment type="catalytic activity">
    <reaction evidence="15 17 19">
        <text>(6S)-NADHX + ADP = AMP + phosphate + NADH + H(+)</text>
        <dbReference type="Rhea" id="RHEA:32223"/>
        <dbReference type="ChEBI" id="CHEBI:15378"/>
        <dbReference type="ChEBI" id="CHEBI:43474"/>
        <dbReference type="ChEBI" id="CHEBI:57945"/>
        <dbReference type="ChEBI" id="CHEBI:64074"/>
        <dbReference type="ChEBI" id="CHEBI:456215"/>
        <dbReference type="ChEBI" id="CHEBI:456216"/>
        <dbReference type="EC" id="4.2.1.136"/>
    </reaction>
</comment>
<protein>
    <recommendedName>
        <fullName evidence="19">Bifunctional NAD(P)H-hydrate repair enzyme</fullName>
    </recommendedName>
    <alternativeName>
        <fullName evidence="19">Nicotinamide nucleotide repair protein</fullName>
    </alternativeName>
    <domain>
        <recommendedName>
            <fullName evidence="19">ADP-dependent (S)-NAD(P)H-hydrate dehydratase</fullName>
            <ecNumber evidence="19">4.2.1.136</ecNumber>
        </recommendedName>
        <alternativeName>
            <fullName evidence="19">ADP-dependent NAD(P)HX dehydratase</fullName>
        </alternativeName>
    </domain>
    <domain>
        <recommendedName>
            <fullName evidence="19">NAD(P)H-hydrate epimerase</fullName>
            <ecNumber evidence="19">5.1.99.6</ecNumber>
        </recommendedName>
    </domain>
</protein>
<feature type="binding site" evidence="18">
    <location>
        <position position="166"/>
    </location>
    <ligand>
        <name>K(+)</name>
        <dbReference type="ChEBI" id="CHEBI:29103"/>
    </ligand>
</feature>
<keyword evidence="13" id="KW-0511">Multifunctional enzyme</keyword>
<dbReference type="GO" id="GO:0046872">
    <property type="term" value="F:metal ion binding"/>
    <property type="evidence" value="ECO:0007669"/>
    <property type="project" value="UniProtKB-UniRule"/>
</dbReference>
<dbReference type="PROSITE" id="PS51385">
    <property type="entry name" value="YJEF_N"/>
    <property type="match status" value="1"/>
</dbReference>
<evidence type="ECO:0000256" key="8">
    <source>
        <dbReference type="ARBA" id="ARBA00022857"/>
    </source>
</evidence>
<sequence length="534" mass="56921">MIPLYTAEMAKKIDKTLMEDFSLPGTVLMENAGRSVASHVSELMKDKNGKVLICAGPGNNGGDGFVAGRHLLNYGYEVKLITSLPMFELYKGDALINANAFVKMGGNICFSNELSDLKLEKMIKDADLCIDALLGVGFKGAPQGEIARLIEAINKASLVVSIDVPSGVDSSSGRVPGVAVKADVTVTMHLHKIGLYVAPGCIYAGKVLLADIGVPPMLGALTFNANCFLWNEESSIDALPCRLPDMHKGDRGSVAVLGGSDLYRGAPLLTSLGALRAGAGVVYMILPEKVYEQTGQFLPEAIGVPVRSDEYFLTTKALDAISAIEDKIDVLIVGPGMGRRKETVDLAVKLWQEYPKNMIYDADGLYALSLNSAALDRRDNVILTPHEGEAGRLLGCNASRVHENRLEATERLSLKYGPVVLKGFHSIIGDGLRYLVCNAGSPALSVPGSGDVLSGVIGALYASGLDPVDSAGLAVWLHAKAGENLSCLEGVDGSLAREIADQVRFVMGDIRYAKEKNRLGRRVGKDGKDTPAWF</sequence>
<comment type="catalytic activity">
    <reaction evidence="2 18 19">
        <text>(6R)-NADPHX = (6S)-NADPHX</text>
        <dbReference type="Rhea" id="RHEA:32227"/>
        <dbReference type="ChEBI" id="CHEBI:64076"/>
        <dbReference type="ChEBI" id="CHEBI:64077"/>
        <dbReference type="EC" id="5.1.99.6"/>
    </reaction>
</comment>
<evidence type="ECO:0000256" key="18">
    <source>
        <dbReference type="HAMAP-Rule" id="MF_01966"/>
    </source>
</evidence>
<dbReference type="STRING" id="592015.HMPREF1705_03316"/>
<comment type="similarity">
    <text evidence="18">Belongs to the NnrE/AIBP family.</text>
</comment>